<proteinExistence type="predicted"/>
<comment type="caution">
    <text evidence="3">The sequence shown here is derived from an EMBL/GenBank/DDBJ whole genome shotgun (WGS) entry which is preliminary data.</text>
</comment>
<keyword evidence="1" id="KW-0812">Transmembrane</keyword>
<evidence type="ECO:0000313" key="4">
    <source>
        <dbReference type="Proteomes" id="UP000279909"/>
    </source>
</evidence>
<dbReference type="RefSeq" id="WP_122972854.1">
    <property type="nucleotide sequence ID" value="NZ_RHLQ01000038.1"/>
</dbReference>
<dbReference type="Proteomes" id="UP000279909">
    <property type="component" value="Unassembled WGS sequence"/>
</dbReference>
<dbReference type="InterPro" id="IPR006976">
    <property type="entry name" value="VanZ-like"/>
</dbReference>
<evidence type="ECO:0000259" key="2">
    <source>
        <dbReference type="Pfam" id="PF04892"/>
    </source>
</evidence>
<reference evidence="3 4" key="1">
    <citation type="journal article" date="2014" name="Int. J. Syst. Evol. Microbiol.">
        <title>Lysinibacillus halotolerans sp. nov., isolated from saline-alkaline soil.</title>
        <authorList>
            <person name="Kong D."/>
            <person name="Wang Y."/>
            <person name="Zhao B."/>
            <person name="Li Y."/>
            <person name="Song J."/>
            <person name="Zhai Y."/>
            <person name="Zhang C."/>
            <person name="Wang H."/>
            <person name="Chen X."/>
            <person name="Zhao B."/>
            <person name="Ruan Z."/>
        </authorList>
    </citation>
    <scope>NUCLEOTIDE SEQUENCE [LARGE SCALE GENOMIC DNA]</scope>
    <source>
        <strain evidence="3 4">MCCC 1A12703</strain>
    </source>
</reference>
<protein>
    <submittedName>
        <fullName evidence="3">VanZ family protein</fullName>
    </submittedName>
</protein>
<feature type="transmembrane region" description="Helical" evidence="1">
    <location>
        <begin position="5"/>
        <end position="23"/>
    </location>
</feature>
<dbReference type="OrthoDB" id="291892at2"/>
<accession>A0A3M8H5U0</accession>
<dbReference type="Pfam" id="PF04892">
    <property type="entry name" value="VanZ"/>
    <property type="match status" value="1"/>
</dbReference>
<sequence>MKKYIFLIVGILIMLFCISSMTYEQQTIVPTLQETLENKPFYNLLSKLELTYWDQTISVESRGYYYFVEFLIRKGLHFAGYGIIAILIYRIYRKFQFQLAGICAVLSIFVIASLDEYRQTFVEGRTGIFDDVLLDTYGAITFVILFKLFSALYQKIKQRNSVE</sequence>
<evidence type="ECO:0000313" key="3">
    <source>
        <dbReference type="EMBL" id="RNC97785.1"/>
    </source>
</evidence>
<dbReference type="PIRSF" id="PIRSF019083">
    <property type="entry name" value="UCP019083_VanZ"/>
    <property type="match status" value="1"/>
</dbReference>
<keyword evidence="4" id="KW-1185">Reference proteome</keyword>
<keyword evidence="1" id="KW-1133">Transmembrane helix</keyword>
<name>A0A3M8H5U0_9BACI</name>
<dbReference type="NCBIfam" id="NF037970">
    <property type="entry name" value="vanZ_1"/>
    <property type="match status" value="1"/>
</dbReference>
<dbReference type="InterPro" id="IPR016747">
    <property type="entry name" value="Phosphotransbutyrylase"/>
</dbReference>
<evidence type="ECO:0000256" key="1">
    <source>
        <dbReference type="SAM" id="Phobius"/>
    </source>
</evidence>
<feature type="transmembrane region" description="Helical" evidence="1">
    <location>
        <begin position="95"/>
        <end position="114"/>
    </location>
</feature>
<dbReference type="EMBL" id="RHLQ01000038">
    <property type="protein sequence ID" value="RNC97785.1"/>
    <property type="molecule type" value="Genomic_DNA"/>
</dbReference>
<gene>
    <name evidence="3" type="ORF">EC501_13615</name>
</gene>
<feature type="transmembrane region" description="Helical" evidence="1">
    <location>
        <begin position="64"/>
        <end position="88"/>
    </location>
</feature>
<dbReference type="AlphaFoldDB" id="A0A3M8H5U0"/>
<organism evidence="3 4">
    <name type="scientific">Lysinibacillus halotolerans</name>
    <dbReference type="NCBI Taxonomy" id="1368476"/>
    <lineage>
        <taxon>Bacteria</taxon>
        <taxon>Bacillati</taxon>
        <taxon>Bacillota</taxon>
        <taxon>Bacilli</taxon>
        <taxon>Bacillales</taxon>
        <taxon>Bacillaceae</taxon>
        <taxon>Lysinibacillus</taxon>
    </lineage>
</organism>
<feature type="domain" description="VanZ-like" evidence="2">
    <location>
        <begin position="5"/>
        <end position="149"/>
    </location>
</feature>
<feature type="transmembrane region" description="Helical" evidence="1">
    <location>
        <begin position="134"/>
        <end position="153"/>
    </location>
</feature>
<keyword evidence="1" id="KW-0472">Membrane</keyword>